<keyword evidence="2" id="KW-0479">Metal-binding</keyword>
<feature type="compositionally biased region" description="Polar residues" evidence="4">
    <location>
        <begin position="308"/>
        <end position="317"/>
    </location>
</feature>
<feature type="compositionally biased region" description="Acidic residues" evidence="4">
    <location>
        <begin position="233"/>
        <end position="250"/>
    </location>
</feature>
<gene>
    <name evidence="6" type="ORF">EKO27_g5722</name>
</gene>
<evidence type="ECO:0000256" key="1">
    <source>
        <dbReference type="ARBA" id="ARBA00009390"/>
    </source>
</evidence>
<comment type="similarity">
    <text evidence="1">Belongs to the transglutaminase-like superfamily. PNGase family.</text>
</comment>
<evidence type="ECO:0000259" key="5">
    <source>
        <dbReference type="SMART" id="SM00460"/>
    </source>
</evidence>
<feature type="compositionally biased region" description="Polar residues" evidence="4">
    <location>
        <begin position="532"/>
        <end position="546"/>
    </location>
</feature>
<dbReference type="Gene3D" id="2.20.25.10">
    <property type="match status" value="1"/>
</dbReference>
<evidence type="ECO:0000313" key="7">
    <source>
        <dbReference type="Proteomes" id="UP000286045"/>
    </source>
</evidence>
<dbReference type="AlphaFoldDB" id="A0A439D4P4"/>
<dbReference type="GO" id="GO:0005634">
    <property type="term" value="C:nucleus"/>
    <property type="evidence" value="ECO:0007669"/>
    <property type="project" value="TreeGrafter"/>
</dbReference>
<keyword evidence="7" id="KW-1185">Reference proteome</keyword>
<comment type="caution">
    <text evidence="6">The sequence shown here is derived from an EMBL/GenBank/DDBJ whole genome shotgun (WGS) entry which is preliminary data.</text>
</comment>
<protein>
    <recommendedName>
        <fullName evidence="5">Transglutaminase-like domain-containing protein</fullName>
    </recommendedName>
</protein>
<dbReference type="InterPro" id="IPR002931">
    <property type="entry name" value="Transglutaminase-like"/>
</dbReference>
<reference evidence="6 7" key="1">
    <citation type="submission" date="2018-12" db="EMBL/GenBank/DDBJ databases">
        <title>Draft genome sequence of Xylaria grammica IHI A82.</title>
        <authorList>
            <person name="Buettner E."/>
            <person name="Kellner H."/>
        </authorList>
    </citation>
    <scope>NUCLEOTIDE SEQUENCE [LARGE SCALE GENOMIC DNA]</scope>
    <source>
        <strain evidence="6 7">IHI A82</strain>
    </source>
</reference>
<dbReference type="SUPFAM" id="SSF54001">
    <property type="entry name" value="Cysteine proteinases"/>
    <property type="match status" value="1"/>
</dbReference>
<feature type="region of interest" description="Disordered" evidence="4">
    <location>
        <begin position="934"/>
        <end position="960"/>
    </location>
</feature>
<dbReference type="GO" id="GO:0006516">
    <property type="term" value="P:glycoprotein catabolic process"/>
    <property type="evidence" value="ECO:0007669"/>
    <property type="project" value="TreeGrafter"/>
</dbReference>
<dbReference type="EMBL" id="RYZI01000157">
    <property type="protein sequence ID" value="RWA09379.1"/>
    <property type="molecule type" value="Genomic_DNA"/>
</dbReference>
<evidence type="ECO:0000256" key="2">
    <source>
        <dbReference type="ARBA" id="ARBA00022723"/>
    </source>
</evidence>
<feature type="region of interest" description="Disordered" evidence="4">
    <location>
        <begin position="208"/>
        <end position="253"/>
    </location>
</feature>
<evidence type="ECO:0000313" key="6">
    <source>
        <dbReference type="EMBL" id="RWA09379.1"/>
    </source>
</evidence>
<feature type="compositionally biased region" description="Basic and acidic residues" evidence="4">
    <location>
        <begin position="223"/>
        <end position="232"/>
    </location>
</feature>
<feature type="region of interest" description="Disordered" evidence="4">
    <location>
        <begin position="480"/>
        <end position="546"/>
    </location>
</feature>
<dbReference type="Pfam" id="PF01841">
    <property type="entry name" value="Transglut_core"/>
    <property type="match status" value="1"/>
</dbReference>
<feature type="compositionally biased region" description="Polar residues" evidence="4">
    <location>
        <begin position="601"/>
        <end position="612"/>
    </location>
</feature>
<organism evidence="6 7">
    <name type="scientific">Xylaria grammica</name>
    <dbReference type="NCBI Taxonomy" id="363999"/>
    <lineage>
        <taxon>Eukaryota</taxon>
        <taxon>Fungi</taxon>
        <taxon>Dikarya</taxon>
        <taxon>Ascomycota</taxon>
        <taxon>Pezizomycotina</taxon>
        <taxon>Sordariomycetes</taxon>
        <taxon>Xylariomycetidae</taxon>
        <taxon>Xylariales</taxon>
        <taxon>Xylariaceae</taxon>
        <taxon>Xylaria</taxon>
    </lineage>
</organism>
<dbReference type="InterPro" id="IPR038765">
    <property type="entry name" value="Papain-like_cys_pep_sf"/>
</dbReference>
<feature type="domain" description="Transglutaminase-like" evidence="5">
    <location>
        <begin position="776"/>
        <end position="831"/>
    </location>
</feature>
<evidence type="ECO:0000256" key="4">
    <source>
        <dbReference type="SAM" id="MobiDB-lite"/>
    </source>
</evidence>
<dbReference type="InterPro" id="IPR050883">
    <property type="entry name" value="PNGase"/>
</dbReference>
<dbReference type="SMART" id="SM00460">
    <property type="entry name" value="TGc"/>
    <property type="match status" value="1"/>
</dbReference>
<dbReference type="PANTHER" id="PTHR12143:SF19">
    <property type="entry name" value="PEPTIDE-N(4)-(N-ACETYL-BETA-GLUCOSAMINYL)ASPARAGINE AMIDASE"/>
    <property type="match status" value="1"/>
</dbReference>
<name>A0A439D4P4_9PEZI</name>
<sequence length="985" mass="110977">MSTTQYISTRLSSRETGLSAILRRKTATQRGWPNPEQSIGRFICKVGNQSVWEAQGEARETFNTIAPDIKRYLDSCVEPIPSWVTWSMYMMGHTTGSACPTIVFCCDASAHRREVRDTIKNSGILDRYPGVKTGHMPRAPDFDHLVPLAAPKNNSDNKIKIQLQMRHNALGMPLFVTGSARGQQFSTKATIGGVIRVRGKYFYTTAAHPFQGQPDLPSPLGRTDFRNQGNRDIDDDACSFDGDSDTNFEVESERSSFNNTVLADEAQFRSYEELFQSRTKEQEALDQATGNDNSRRTMPRPIEEPNPNYESRPTPNASMRGVEFDYRGEFFLAPRDSPGTEADFALLEATDSRHWVPNVVSTNTNSKIAVTSLSGTGRGNSTPTSIQALTSRGNIQGRLSGTPFYARAPNDRAFQKMLCANFSSSLEKGDCGTWVIDAGTGGLYGHIIAGSPSSGTALIKLFGDVFEHIRYRTGYLPTFPNTNSNESLLGNNSTSDQPRANGVSPGASTVAQSRSELNYLHTRTRDADENEGNTSTRASISRNSSRLTDIHNHKGKTVQSRDAYVGEWMEPLTRRFQLNTREERKPKKLVYPALLHPNKGSTFQATSISSRPRQYGTRPPPYTSLPGQPSSSLVKESKRFCNLLSSLSRTPLAWENTGLLDEALRRIPLGRIYDAAENEFNTLSAIAMSIEAPRPDWGYQDCVVRALMQWFKRDYFTWVNNPPCDYCLHPTVSKGMTGPTQEEKVCGALRVELYQCTHTACSRLTRFPRYTDPWVLMETRRGRVGEWVHVFSLFCCAIGSRARWVWNAEDHLWVEVYSKHVERWVHVDVLEGAWDNPVLYSDRWGKALSYCIAFSTEGAVDVTRRYVRDEKLLKQRSKCSELTLFYMLKKITAERRSELSKHDQERLQLGDAAEQKELQTFHVLSIARELAASLAPPLGPEPSQQRPRRQGSKNTPRKLALEEKWLEDTRKLMNDYCEWDSVSPR</sequence>
<dbReference type="PANTHER" id="PTHR12143">
    <property type="entry name" value="PEPTIDE N-GLYCANASE PNGASE -RELATED"/>
    <property type="match status" value="1"/>
</dbReference>
<keyword evidence="3" id="KW-0862">Zinc</keyword>
<dbReference type="GO" id="GO:0046872">
    <property type="term" value="F:metal ion binding"/>
    <property type="evidence" value="ECO:0007669"/>
    <property type="project" value="UniProtKB-KW"/>
</dbReference>
<accession>A0A439D4P4</accession>
<dbReference type="Proteomes" id="UP000286045">
    <property type="component" value="Unassembled WGS sequence"/>
</dbReference>
<feature type="compositionally biased region" description="Polar residues" evidence="4">
    <location>
        <begin position="506"/>
        <end position="516"/>
    </location>
</feature>
<evidence type="ECO:0000256" key="3">
    <source>
        <dbReference type="ARBA" id="ARBA00022833"/>
    </source>
</evidence>
<dbReference type="GO" id="GO:0000224">
    <property type="term" value="F:peptide-N4-(N-acetyl-beta-glucosaminyl)asparagine amidase activity"/>
    <property type="evidence" value="ECO:0007669"/>
    <property type="project" value="TreeGrafter"/>
</dbReference>
<dbReference type="STRING" id="363999.A0A439D4P4"/>
<dbReference type="Gene3D" id="3.10.620.30">
    <property type="match status" value="1"/>
</dbReference>
<feature type="region of interest" description="Disordered" evidence="4">
    <location>
        <begin position="277"/>
        <end position="317"/>
    </location>
</feature>
<proteinExistence type="inferred from homology"/>
<feature type="region of interest" description="Disordered" evidence="4">
    <location>
        <begin position="601"/>
        <end position="632"/>
    </location>
</feature>
<dbReference type="GO" id="GO:0005829">
    <property type="term" value="C:cytosol"/>
    <property type="evidence" value="ECO:0007669"/>
    <property type="project" value="TreeGrafter"/>
</dbReference>
<feature type="compositionally biased region" description="Polar residues" evidence="4">
    <location>
        <begin position="480"/>
        <end position="498"/>
    </location>
</feature>